<proteinExistence type="predicted"/>
<dbReference type="RefSeq" id="WP_133850974.1">
    <property type="nucleotide sequence ID" value="NZ_SNXZ01000003.1"/>
</dbReference>
<sequence length="161" mass="16904">MRLAPVLAAAGVSTATAAALVFAAPAADASGYKMTQSQAASAFRSAGITWSSSGGCTDRYNSTCTSFEQINSGTVNTIITLKNASGCAINITGGTETGHASGTYSHWNGYKVDISHNSCIDGYIHNSFTYIGYRGDGYPQWKAASGNLYCDEGNHWDITVY</sequence>
<reference evidence="2 3" key="1">
    <citation type="submission" date="2019-03" db="EMBL/GenBank/DDBJ databases">
        <title>Genomic Encyclopedia of Type Strains, Phase IV (KMG-IV): sequencing the most valuable type-strain genomes for metagenomic binning, comparative biology and taxonomic classification.</title>
        <authorList>
            <person name="Goeker M."/>
        </authorList>
    </citation>
    <scope>NUCLEOTIDE SEQUENCE [LARGE SCALE GENOMIC DNA]</scope>
    <source>
        <strain evidence="2 3">DSM 45361</strain>
    </source>
</reference>
<accession>A0A4V3CZG0</accession>
<dbReference type="OrthoDB" id="3533852at2"/>
<evidence type="ECO:0000256" key="1">
    <source>
        <dbReference type="SAM" id="SignalP"/>
    </source>
</evidence>
<dbReference type="Proteomes" id="UP000295444">
    <property type="component" value="Unassembled WGS sequence"/>
</dbReference>
<dbReference type="AlphaFoldDB" id="A0A4V3CZG0"/>
<name>A0A4V3CZG0_LABRH</name>
<evidence type="ECO:0000313" key="2">
    <source>
        <dbReference type="EMBL" id="TDP97828.1"/>
    </source>
</evidence>
<feature type="signal peptide" evidence="1">
    <location>
        <begin position="1"/>
        <end position="17"/>
    </location>
</feature>
<dbReference type="EMBL" id="SNXZ01000003">
    <property type="protein sequence ID" value="TDP97828.1"/>
    <property type="molecule type" value="Genomic_DNA"/>
</dbReference>
<protein>
    <submittedName>
        <fullName evidence="2">MgpC protein</fullName>
    </submittedName>
</protein>
<feature type="chain" id="PRO_5038481653" evidence="1">
    <location>
        <begin position="18"/>
        <end position="161"/>
    </location>
</feature>
<organism evidence="2 3">
    <name type="scientific">Labedaea rhizosphaerae</name>
    <dbReference type="NCBI Taxonomy" id="598644"/>
    <lineage>
        <taxon>Bacteria</taxon>
        <taxon>Bacillati</taxon>
        <taxon>Actinomycetota</taxon>
        <taxon>Actinomycetes</taxon>
        <taxon>Pseudonocardiales</taxon>
        <taxon>Pseudonocardiaceae</taxon>
        <taxon>Labedaea</taxon>
    </lineage>
</organism>
<evidence type="ECO:0000313" key="3">
    <source>
        <dbReference type="Proteomes" id="UP000295444"/>
    </source>
</evidence>
<comment type="caution">
    <text evidence="2">The sequence shown here is derived from an EMBL/GenBank/DDBJ whole genome shotgun (WGS) entry which is preliminary data.</text>
</comment>
<gene>
    <name evidence="2" type="ORF">EV186_103805</name>
</gene>
<keyword evidence="1" id="KW-0732">Signal</keyword>
<keyword evidence="3" id="KW-1185">Reference proteome</keyword>